<evidence type="ECO:0000256" key="2">
    <source>
        <dbReference type="ARBA" id="ARBA00022737"/>
    </source>
</evidence>
<organism evidence="7 8">
    <name type="scientific">Cephalotus follicularis</name>
    <name type="common">Albany pitcher plant</name>
    <dbReference type="NCBI Taxonomy" id="3775"/>
    <lineage>
        <taxon>Eukaryota</taxon>
        <taxon>Viridiplantae</taxon>
        <taxon>Streptophyta</taxon>
        <taxon>Embryophyta</taxon>
        <taxon>Tracheophyta</taxon>
        <taxon>Spermatophyta</taxon>
        <taxon>Magnoliopsida</taxon>
        <taxon>eudicotyledons</taxon>
        <taxon>Gunneridae</taxon>
        <taxon>Pentapetalae</taxon>
        <taxon>rosids</taxon>
        <taxon>fabids</taxon>
        <taxon>Oxalidales</taxon>
        <taxon>Cephalotaceae</taxon>
        <taxon>Cephalotus</taxon>
    </lineage>
</organism>
<dbReference type="SUPFAM" id="SSF90229">
    <property type="entry name" value="CCCH zinc finger"/>
    <property type="match status" value="3"/>
</dbReference>
<dbReference type="Proteomes" id="UP000187406">
    <property type="component" value="Unassembled WGS sequence"/>
</dbReference>
<evidence type="ECO:0000259" key="6">
    <source>
        <dbReference type="PROSITE" id="PS50103"/>
    </source>
</evidence>
<feature type="non-terminal residue" evidence="7">
    <location>
        <position position="1"/>
    </location>
</feature>
<sequence>NFRTRLCTNFSLGHCSYENQCQFAHVNGGVPHCRGFVDQYKMIEERKICRMYYNGNKCSFGGRCRFLHVRPEGVKQDLGPVRESSKITVRTTNGISGDKGSGLGGPVFWKTKLCRNWEMMGVCPYGKICYFAHGQAELQKCGGHFALNPATAPTNISTTFPIANNEIETGYKQQVQAMESLCKWKELGKIIGIYADWIEDMPFLHCHRNKS</sequence>
<proteinExistence type="predicted"/>
<feature type="zinc finger region" description="C3H1-type" evidence="5">
    <location>
        <begin position="1"/>
        <end position="28"/>
    </location>
</feature>
<dbReference type="SMART" id="SM00356">
    <property type="entry name" value="ZnF_C3H1"/>
    <property type="match status" value="3"/>
</dbReference>
<comment type="caution">
    <text evidence="7">The sequence shown here is derived from an EMBL/GenBank/DDBJ whole genome shotgun (WGS) entry which is preliminary data.</text>
</comment>
<dbReference type="AlphaFoldDB" id="A0A1Q3BDU7"/>
<accession>A0A1Q3BDU7</accession>
<dbReference type="PANTHER" id="PTHR12547:SF178">
    <property type="entry name" value="ZINC FINGER CCCH DOMAIN-CONTAINING PROTEIN 14"/>
    <property type="match status" value="1"/>
</dbReference>
<dbReference type="InParanoid" id="A0A1Q3BDU7"/>
<dbReference type="STRING" id="3775.A0A1Q3BDU7"/>
<feature type="domain" description="C3H1-type" evidence="6">
    <location>
        <begin position="43"/>
        <end position="71"/>
    </location>
</feature>
<dbReference type="PROSITE" id="PS50103">
    <property type="entry name" value="ZF_C3H1"/>
    <property type="match status" value="3"/>
</dbReference>
<keyword evidence="8" id="KW-1185">Reference proteome</keyword>
<dbReference type="InterPro" id="IPR000571">
    <property type="entry name" value="Znf_CCCH"/>
</dbReference>
<dbReference type="GO" id="GO:0051252">
    <property type="term" value="P:regulation of RNA metabolic process"/>
    <property type="evidence" value="ECO:0007669"/>
    <property type="project" value="UniProtKB-ARBA"/>
</dbReference>
<feature type="domain" description="C3H1-type" evidence="6">
    <location>
        <begin position="108"/>
        <end position="136"/>
    </location>
</feature>
<evidence type="ECO:0000313" key="7">
    <source>
        <dbReference type="EMBL" id="GAV65992.1"/>
    </source>
</evidence>
<evidence type="ECO:0000256" key="3">
    <source>
        <dbReference type="ARBA" id="ARBA00022771"/>
    </source>
</evidence>
<dbReference type="InterPro" id="IPR036855">
    <property type="entry name" value="Znf_CCCH_sf"/>
</dbReference>
<dbReference type="Gene3D" id="4.10.1000.10">
    <property type="entry name" value="Zinc finger, CCCH-type"/>
    <property type="match status" value="2"/>
</dbReference>
<evidence type="ECO:0000256" key="1">
    <source>
        <dbReference type="ARBA" id="ARBA00022723"/>
    </source>
</evidence>
<dbReference type="GO" id="GO:0010468">
    <property type="term" value="P:regulation of gene expression"/>
    <property type="evidence" value="ECO:0007669"/>
    <property type="project" value="UniProtKB-ARBA"/>
</dbReference>
<keyword evidence="4 5" id="KW-0862">Zinc</keyword>
<keyword evidence="1 5" id="KW-0479">Metal-binding</keyword>
<dbReference type="InterPro" id="IPR045877">
    <property type="entry name" value="ZFP36-like"/>
</dbReference>
<dbReference type="EMBL" id="BDDD01000447">
    <property type="protein sequence ID" value="GAV65992.1"/>
    <property type="molecule type" value="Genomic_DNA"/>
</dbReference>
<name>A0A1Q3BDU7_CEPFO</name>
<dbReference type="GO" id="GO:0003729">
    <property type="term" value="F:mRNA binding"/>
    <property type="evidence" value="ECO:0007669"/>
    <property type="project" value="InterPro"/>
</dbReference>
<dbReference type="PANTHER" id="PTHR12547">
    <property type="entry name" value="CCCH ZINC FINGER/TIS11-RELATED"/>
    <property type="match status" value="1"/>
</dbReference>
<dbReference type="GO" id="GO:0008270">
    <property type="term" value="F:zinc ion binding"/>
    <property type="evidence" value="ECO:0007669"/>
    <property type="project" value="UniProtKB-KW"/>
</dbReference>
<keyword evidence="3 5" id="KW-0863">Zinc-finger</keyword>
<feature type="domain" description="C3H1-type" evidence="6">
    <location>
        <begin position="1"/>
        <end position="28"/>
    </location>
</feature>
<evidence type="ECO:0000313" key="8">
    <source>
        <dbReference type="Proteomes" id="UP000187406"/>
    </source>
</evidence>
<gene>
    <name evidence="7" type="ORF">CFOL_v3_09503</name>
</gene>
<dbReference type="OrthoDB" id="410307at2759"/>
<reference evidence="8" key="1">
    <citation type="submission" date="2016-04" db="EMBL/GenBank/DDBJ databases">
        <title>Cephalotus genome sequencing.</title>
        <authorList>
            <person name="Fukushima K."/>
            <person name="Hasebe M."/>
            <person name="Fang X."/>
        </authorList>
    </citation>
    <scope>NUCLEOTIDE SEQUENCE [LARGE SCALE GENOMIC DNA]</scope>
    <source>
        <strain evidence="8">cv. St1</strain>
    </source>
</reference>
<feature type="zinc finger region" description="C3H1-type" evidence="5">
    <location>
        <begin position="43"/>
        <end position="71"/>
    </location>
</feature>
<keyword evidence="2" id="KW-0677">Repeat</keyword>
<dbReference type="FunFam" id="4.10.1000.10:FF:000003">
    <property type="entry name" value="Zinc finger CCCH domain-containing protein"/>
    <property type="match status" value="1"/>
</dbReference>
<dbReference type="Pfam" id="PF00642">
    <property type="entry name" value="zf-CCCH"/>
    <property type="match status" value="3"/>
</dbReference>
<feature type="zinc finger region" description="C3H1-type" evidence="5">
    <location>
        <begin position="108"/>
        <end position="136"/>
    </location>
</feature>
<protein>
    <submittedName>
        <fullName evidence="7">Zf-CCCH domain-containing protein</fullName>
    </submittedName>
</protein>
<evidence type="ECO:0000256" key="5">
    <source>
        <dbReference type="PROSITE-ProRule" id="PRU00723"/>
    </source>
</evidence>
<evidence type="ECO:0000256" key="4">
    <source>
        <dbReference type="ARBA" id="ARBA00022833"/>
    </source>
</evidence>